<gene>
    <name evidence="7" type="ORF">ACFY8O_29925</name>
</gene>
<proteinExistence type="predicted"/>
<keyword evidence="8" id="KW-1185">Reference proteome</keyword>
<evidence type="ECO:0000256" key="3">
    <source>
        <dbReference type="ARBA" id="ARBA00022801"/>
    </source>
</evidence>
<evidence type="ECO:0000313" key="8">
    <source>
        <dbReference type="Proteomes" id="UP001602322"/>
    </source>
</evidence>
<evidence type="ECO:0000313" key="7">
    <source>
        <dbReference type="EMBL" id="MFF5900124.1"/>
    </source>
</evidence>
<dbReference type="InterPro" id="IPR002716">
    <property type="entry name" value="PIN_dom"/>
</dbReference>
<reference evidence="7 8" key="1">
    <citation type="submission" date="2024-10" db="EMBL/GenBank/DDBJ databases">
        <title>The Natural Products Discovery Center: Release of the First 8490 Sequenced Strains for Exploring Actinobacteria Biosynthetic Diversity.</title>
        <authorList>
            <person name="Kalkreuter E."/>
            <person name="Kautsar S.A."/>
            <person name="Yang D."/>
            <person name="Bader C.D."/>
            <person name="Teijaro C.N."/>
            <person name="Fluegel L."/>
            <person name="Davis C.M."/>
            <person name="Simpson J.R."/>
            <person name="Lauterbach L."/>
            <person name="Steele A.D."/>
            <person name="Gui C."/>
            <person name="Meng S."/>
            <person name="Li G."/>
            <person name="Viehrig K."/>
            <person name="Ye F."/>
            <person name="Su P."/>
            <person name="Kiefer A.F."/>
            <person name="Nichols A."/>
            <person name="Cepeda A.J."/>
            <person name="Yan W."/>
            <person name="Fan B."/>
            <person name="Jiang Y."/>
            <person name="Adhikari A."/>
            <person name="Zheng C.-J."/>
            <person name="Schuster L."/>
            <person name="Cowan T.M."/>
            <person name="Smanski M.J."/>
            <person name="Chevrette M.G."/>
            <person name="De Carvalho L.P.S."/>
            <person name="Shen B."/>
        </authorList>
    </citation>
    <scope>NUCLEOTIDE SEQUENCE [LARGE SCALE GENOMIC DNA]</scope>
    <source>
        <strain evidence="7 8">NPDC012540</strain>
    </source>
</reference>
<accession>A0ABW6XEF5</accession>
<keyword evidence="1" id="KW-0540">Nuclease</keyword>
<evidence type="ECO:0000256" key="2">
    <source>
        <dbReference type="ARBA" id="ARBA00022723"/>
    </source>
</evidence>
<evidence type="ECO:0000259" key="6">
    <source>
        <dbReference type="Pfam" id="PF13638"/>
    </source>
</evidence>
<dbReference type="Gene3D" id="3.40.50.1010">
    <property type="entry name" value="5'-nuclease"/>
    <property type="match status" value="1"/>
</dbReference>
<protein>
    <submittedName>
        <fullName evidence="7">PIN domain-containing protein</fullName>
    </submittedName>
</protein>
<name>A0ABW6XEF5_9ACTN</name>
<feature type="compositionally biased region" description="Low complexity" evidence="5">
    <location>
        <begin position="312"/>
        <end position="329"/>
    </location>
</feature>
<feature type="domain" description="PIN" evidence="6">
    <location>
        <begin position="146"/>
        <end position="279"/>
    </location>
</feature>
<dbReference type="Proteomes" id="UP001602322">
    <property type="component" value="Unassembled WGS sequence"/>
</dbReference>
<dbReference type="EMBL" id="JBIBEG010000011">
    <property type="protein sequence ID" value="MFF5900124.1"/>
    <property type="molecule type" value="Genomic_DNA"/>
</dbReference>
<keyword evidence="2" id="KW-0479">Metal-binding</keyword>
<dbReference type="RefSeq" id="WP_387907837.1">
    <property type="nucleotide sequence ID" value="NZ_JBIBEG010000011.1"/>
</dbReference>
<organism evidence="7 8">
    <name type="scientific">Streptomyces argenteolus</name>
    <dbReference type="NCBI Taxonomy" id="67274"/>
    <lineage>
        <taxon>Bacteria</taxon>
        <taxon>Bacillati</taxon>
        <taxon>Actinomycetota</taxon>
        <taxon>Actinomycetes</taxon>
        <taxon>Kitasatosporales</taxon>
        <taxon>Streptomycetaceae</taxon>
        <taxon>Streptomyces</taxon>
    </lineage>
</organism>
<comment type="caution">
    <text evidence="7">The sequence shown here is derived from an EMBL/GenBank/DDBJ whole genome shotgun (WGS) entry which is preliminary data.</text>
</comment>
<feature type="region of interest" description="Disordered" evidence="5">
    <location>
        <begin position="275"/>
        <end position="338"/>
    </location>
</feature>
<sequence>MLITPRPGADPRNLLQALGGAQLAAANLRSSHKGRAYTQLLAYLEWATEAAGVLRHQVRDADIDHLVLTRRYQALLGSCGSLAGSSQERLVNGLVDLELAERIQALQAAGEALKAQMDRWSQPEVLVVADSSFYVQNAQKLAEADLHQILDLRSHDDVRLLFPITVVDELDGLKESGKERSRWRASHTLGLLDGILGGRTSSVWRSRSSSSCGDGSMEIRGQVSVEIVLDQPGHVRLPIADDEIIDRAVAIQSMASRAVRLLTCDNGQHTRGWAAGLEVTKIPAKDPGPEPDWASQGKPGNGTRQRRRDRAAASAAAQPPAVEPSAVEPSTFEASATT</sequence>
<keyword evidence="3" id="KW-0378">Hydrolase</keyword>
<evidence type="ECO:0000256" key="5">
    <source>
        <dbReference type="SAM" id="MobiDB-lite"/>
    </source>
</evidence>
<dbReference type="Pfam" id="PF13638">
    <property type="entry name" value="PIN_4"/>
    <property type="match status" value="1"/>
</dbReference>
<evidence type="ECO:0000256" key="4">
    <source>
        <dbReference type="ARBA" id="ARBA00022842"/>
    </source>
</evidence>
<evidence type="ECO:0000256" key="1">
    <source>
        <dbReference type="ARBA" id="ARBA00022722"/>
    </source>
</evidence>
<keyword evidence="4" id="KW-0460">Magnesium</keyword>